<reference evidence="2" key="1">
    <citation type="journal article" date="2022" name="bioRxiv">
        <title>Genomics of Preaxostyla Flagellates Illuminates Evolutionary Transitions and the Path Towards Mitochondrial Loss.</title>
        <authorList>
            <person name="Novak L.V.F."/>
            <person name="Treitli S.C."/>
            <person name="Pyrih J."/>
            <person name="Halakuc P."/>
            <person name="Pipaliya S.V."/>
            <person name="Vacek V."/>
            <person name="Brzon O."/>
            <person name="Soukal P."/>
            <person name="Eme L."/>
            <person name="Dacks J.B."/>
            <person name="Karnkowska A."/>
            <person name="Elias M."/>
            <person name="Hampl V."/>
        </authorList>
    </citation>
    <scope>NUCLEOTIDE SEQUENCE</scope>
    <source>
        <strain evidence="2">RCP-MX</strain>
    </source>
</reference>
<comment type="caution">
    <text evidence="2">The sequence shown here is derived from an EMBL/GenBank/DDBJ whole genome shotgun (WGS) entry which is preliminary data.</text>
</comment>
<keyword evidence="2" id="KW-0808">Transferase</keyword>
<protein>
    <submittedName>
        <fullName evidence="2">Lecithin:cholesterol acyltransferase</fullName>
    </submittedName>
</protein>
<keyword evidence="2" id="KW-0012">Acyltransferase</keyword>
<dbReference type="InterPro" id="IPR029058">
    <property type="entry name" value="AB_hydrolase_fold"/>
</dbReference>
<dbReference type="Pfam" id="PF02450">
    <property type="entry name" value="LCAT"/>
    <property type="match status" value="2"/>
</dbReference>
<keyword evidence="3" id="KW-1185">Reference proteome</keyword>
<accession>A0ABQ8UB00</accession>
<keyword evidence="1" id="KW-0732">Signal</keyword>
<dbReference type="PANTHER" id="PTHR11440">
    <property type="entry name" value="LECITHIN-CHOLESTEROL ACYLTRANSFERASE-RELATED"/>
    <property type="match status" value="1"/>
</dbReference>
<dbReference type="GO" id="GO:0016746">
    <property type="term" value="F:acyltransferase activity"/>
    <property type="evidence" value="ECO:0007669"/>
    <property type="project" value="UniProtKB-KW"/>
</dbReference>
<evidence type="ECO:0000256" key="1">
    <source>
        <dbReference type="SAM" id="SignalP"/>
    </source>
</evidence>
<dbReference type="Proteomes" id="UP001141327">
    <property type="component" value="Unassembled WGS sequence"/>
</dbReference>
<organism evidence="2 3">
    <name type="scientific">Paratrimastix pyriformis</name>
    <dbReference type="NCBI Taxonomy" id="342808"/>
    <lineage>
        <taxon>Eukaryota</taxon>
        <taxon>Metamonada</taxon>
        <taxon>Preaxostyla</taxon>
        <taxon>Paratrimastigidae</taxon>
        <taxon>Paratrimastix</taxon>
    </lineage>
</organism>
<dbReference type="EMBL" id="JAPMOS010000121">
    <property type="protein sequence ID" value="KAJ4455071.1"/>
    <property type="molecule type" value="Genomic_DNA"/>
</dbReference>
<evidence type="ECO:0000313" key="3">
    <source>
        <dbReference type="Proteomes" id="UP001141327"/>
    </source>
</evidence>
<dbReference type="SUPFAM" id="SSF53474">
    <property type="entry name" value="alpha/beta-Hydrolases"/>
    <property type="match status" value="1"/>
</dbReference>
<feature type="signal peptide" evidence="1">
    <location>
        <begin position="1"/>
        <end position="21"/>
    </location>
</feature>
<name>A0ABQ8UB00_9EUKA</name>
<gene>
    <name evidence="2" type="ORF">PAPYR_10046</name>
</gene>
<sequence length="442" mass="49073">MGGASLAFPSLLIATTCLAMAHRLPLSEYEQTIFLGMLPAIGSLPNNPPPRDPRRNYTERDPLVIVPGMGCSQLHAQLHKSDHSPLFICPKETGSSWIDLWVSLIYFLPDRERCWAENFVTIFNATARTYSSISGLIIEPVDYGGIEGLSSLCPAIKKLSAYFGPFFTFLQKAGYQPGFDLLGAPFDFRLAGPETVLSNGQYERLKSLVEKTYRNTGRRVHLLGHSLGAPYISHFLAMFVDQAWKDKHIASMISLGGPFGGASMALPYSVSEMNWRAIGMSRHLFAKALHSFACLPWMVPHPAIFGDAVLVETLARNYTAAAAGQLLRDTGHNKQAMMLEQARQFFFPERPPQATAHIFYGYNVSTPQTYRYEDMTSFDSPPTITRMEDGDGVVSLASLLACTRWNQTAAHPVVMHPLDGMLHADMIWKPALWDAILDIIAR</sequence>
<dbReference type="InterPro" id="IPR003386">
    <property type="entry name" value="LACT/PDAT_acylTrfase"/>
</dbReference>
<proteinExistence type="predicted"/>
<feature type="chain" id="PRO_5047442555" evidence="1">
    <location>
        <begin position="22"/>
        <end position="442"/>
    </location>
</feature>
<dbReference type="Gene3D" id="3.40.50.1820">
    <property type="entry name" value="alpha/beta hydrolase"/>
    <property type="match status" value="2"/>
</dbReference>
<evidence type="ECO:0000313" key="2">
    <source>
        <dbReference type="EMBL" id="KAJ4455071.1"/>
    </source>
</evidence>